<feature type="compositionally biased region" description="Polar residues" evidence="1">
    <location>
        <begin position="1"/>
        <end position="15"/>
    </location>
</feature>
<feature type="compositionally biased region" description="Polar residues" evidence="1">
    <location>
        <begin position="81"/>
        <end position="98"/>
    </location>
</feature>
<feature type="compositionally biased region" description="Low complexity" evidence="1">
    <location>
        <begin position="16"/>
        <end position="28"/>
    </location>
</feature>
<dbReference type="EMBL" id="CAJOBI010125764">
    <property type="protein sequence ID" value="CAF4700416.1"/>
    <property type="molecule type" value="Genomic_DNA"/>
</dbReference>
<feature type="non-terminal residue" evidence="2">
    <location>
        <position position="397"/>
    </location>
</feature>
<evidence type="ECO:0008006" key="7">
    <source>
        <dbReference type="Google" id="ProtNLM"/>
    </source>
</evidence>
<evidence type="ECO:0000313" key="5">
    <source>
        <dbReference type="EMBL" id="CAF4700416.1"/>
    </source>
</evidence>
<feature type="compositionally biased region" description="Low complexity" evidence="1">
    <location>
        <begin position="334"/>
        <end position="361"/>
    </location>
</feature>
<evidence type="ECO:0000313" key="3">
    <source>
        <dbReference type="EMBL" id="CAF4642981.1"/>
    </source>
</evidence>
<evidence type="ECO:0000313" key="4">
    <source>
        <dbReference type="EMBL" id="CAF4674416.1"/>
    </source>
</evidence>
<comment type="caution">
    <text evidence="2">The sequence shown here is derived from an EMBL/GenBank/DDBJ whole genome shotgun (WGS) entry which is preliminary data.</text>
</comment>
<feature type="compositionally biased region" description="Polar residues" evidence="1">
    <location>
        <begin position="367"/>
        <end position="383"/>
    </location>
</feature>
<dbReference type="EMBL" id="CAJOBJ010113543">
    <property type="protein sequence ID" value="CAF4642981.1"/>
    <property type="molecule type" value="Genomic_DNA"/>
</dbReference>
<gene>
    <name evidence="4" type="ORF">BYL167_LOCUS43098</name>
    <name evidence="3" type="ORF">GIL414_LOCUS40712</name>
    <name evidence="2" type="ORF">MBJ925_LOCUS27218</name>
    <name evidence="5" type="ORF">SMN809_LOCUS43029</name>
</gene>
<feature type="region of interest" description="Disordered" evidence="1">
    <location>
        <begin position="332"/>
        <end position="383"/>
    </location>
</feature>
<name>A0A816VZJ5_9BILA</name>
<dbReference type="Proteomes" id="UP000681967">
    <property type="component" value="Unassembled WGS sequence"/>
</dbReference>
<evidence type="ECO:0000313" key="6">
    <source>
        <dbReference type="Proteomes" id="UP000663824"/>
    </source>
</evidence>
<dbReference type="Proteomes" id="UP000681720">
    <property type="component" value="Unassembled WGS sequence"/>
</dbReference>
<feature type="compositionally biased region" description="Low complexity" evidence="1">
    <location>
        <begin position="71"/>
        <end position="80"/>
    </location>
</feature>
<feature type="region of interest" description="Disordered" evidence="1">
    <location>
        <begin position="117"/>
        <end position="146"/>
    </location>
</feature>
<feature type="compositionally biased region" description="Polar residues" evidence="1">
    <location>
        <begin position="277"/>
        <end position="295"/>
    </location>
</feature>
<accession>A0A816VZJ5</accession>
<proteinExistence type="predicted"/>
<feature type="region of interest" description="Disordered" evidence="1">
    <location>
        <begin position="1"/>
        <end position="98"/>
    </location>
</feature>
<reference evidence="2" key="1">
    <citation type="submission" date="2021-02" db="EMBL/GenBank/DDBJ databases">
        <authorList>
            <person name="Nowell W R."/>
        </authorList>
    </citation>
    <scope>NUCLEOTIDE SEQUENCE</scope>
</reference>
<organism evidence="2 6">
    <name type="scientific">Rotaria magnacalcarata</name>
    <dbReference type="NCBI Taxonomy" id="392030"/>
    <lineage>
        <taxon>Eukaryota</taxon>
        <taxon>Metazoa</taxon>
        <taxon>Spiralia</taxon>
        <taxon>Gnathifera</taxon>
        <taxon>Rotifera</taxon>
        <taxon>Eurotatoria</taxon>
        <taxon>Bdelloidea</taxon>
        <taxon>Philodinida</taxon>
        <taxon>Philodinidae</taxon>
        <taxon>Rotaria</taxon>
    </lineage>
</organism>
<feature type="region of interest" description="Disordered" evidence="1">
    <location>
        <begin position="270"/>
        <end position="295"/>
    </location>
</feature>
<dbReference type="Pfam" id="PF21122">
    <property type="entry name" value="KA1_BRSK"/>
    <property type="match status" value="1"/>
</dbReference>
<sequence>TVSQNENILTTQPSTQSIAISSDQSYSSVNTEAAISNGSRSSQPSRRQYAPPPVPQTPESSNIELPASVLSNNNSNNNNSLIYTPPSQSNLAQTPNNNQWRHKLNNLKQSFQNVGTPRFHRRPKILLNESDSSTTSNSPSQYGTTPEATKKSLFHHIIDAMQEDHHMIVVKDRPLAAIKTDLIHAFLSTPDLVHNVLSGTQYRCEYRRPDRSSMFQRNIRFHVEICTVKSMDSSSPDTYYVTFTLITGQARRFKKLCEEIQTLFTTSKERLAKQRRPQQINDTRPATSNSGSYSVNTATINTLPTNSNMPMIVRPNASFISSLFGNTNSPNVKPTVTSVQQQQSSSSSISSLSSTSNVSLTNPPPGVNNSPYSVTSSINDDSTVESTRLKLAHRLAI</sequence>
<dbReference type="EMBL" id="CAJOBH010113620">
    <property type="protein sequence ID" value="CAF4674416.1"/>
    <property type="molecule type" value="Genomic_DNA"/>
</dbReference>
<dbReference type="Proteomes" id="UP000676336">
    <property type="component" value="Unassembled WGS sequence"/>
</dbReference>
<protein>
    <recommendedName>
        <fullName evidence="7">Serine/threonine-protein kinase BRSK2</fullName>
    </recommendedName>
</protein>
<dbReference type="Proteomes" id="UP000663824">
    <property type="component" value="Unassembled WGS sequence"/>
</dbReference>
<evidence type="ECO:0000313" key="2">
    <source>
        <dbReference type="EMBL" id="CAF2128764.1"/>
    </source>
</evidence>
<evidence type="ECO:0000256" key="1">
    <source>
        <dbReference type="SAM" id="MobiDB-lite"/>
    </source>
</evidence>
<dbReference type="AlphaFoldDB" id="A0A816VZJ5"/>
<dbReference type="EMBL" id="CAJNRE010014578">
    <property type="protein sequence ID" value="CAF2128764.1"/>
    <property type="molecule type" value="Genomic_DNA"/>
</dbReference>
<feature type="compositionally biased region" description="Polar residues" evidence="1">
    <location>
        <begin position="29"/>
        <end position="46"/>
    </location>
</feature>
<feature type="compositionally biased region" description="Low complexity" evidence="1">
    <location>
        <begin position="130"/>
        <end position="140"/>
    </location>
</feature>